<feature type="region of interest" description="Disordered" evidence="1">
    <location>
        <begin position="25"/>
        <end position="50"/>
    </location>
</feature>
<proteinExistence type="predicted"/>
<feature type="compositionally biased region" description="Polar residues" evidence="1">
    <location>
        <begin position="39"/>
        <end position="50"/>
    </location>
</feature>
<sequence>MGRYAQRGITDDQLIAAVEEKLEINKSDPAGTERRRTTTPHQNLTKSNSV</sequence>
<accession>A0A6M5CCV1</accession>
<evidence type="ECO:0000256" key="1">
    <source>
        <dbReference type="SAM" id="MobiDB-lite"/>
    </source>
</evidence>
<feature type="compositionally biased region" description="Basic and acidic residues" evidence="1">
    <location>
        <begin position="25"/>
        <end position="36"/>
    </location>
</feature>
<gene>
    <name evidence="2" type="ORF">2019VC1_54</name>
</gene>
<organism evidence="2">
    <name type="scientific">Vibrio phage Vc1</name>
    <dbReference type="NCBI Taxonomy" id="1480731"/>
    <lineage>
        <taxon>Viruses</taxon>
        <taxon>Duplodnaviria</taxon>
        <taxon>Heunggongvirae</taxon>
        <taxon>Uroviricota</taxon>
        <taxon>Caudoviricetes</taxon>
        <taxon>Drexlerviridae</taxon>
        <taxon>Jhansiroadvirus</taxon>
        <taxon>Jhansiroadvirus gwaliVC1</taxon>
    </lineage>
</organism>
<name>A0A6M5CCV1_9CAUD</name>
<evidence type="ECO:0000313" key="2">
    <source>
        <dbReference type="EMBL" id="QJT70659.1"/>
    </source>
</evidence>
<protein>
    <submittedName>
        <fullName evidence="2">Uncharacterized protein</fullName>
    </submittedName>
</protein>
<reference evidence="2" key="1">
    <citation type="submission" date="2020-04" db="EMBL/GenBank/DDBJ databases">
        <authorList>
            <person name="Kumar P."/>
            <person name="Meghvansi M.K."/>
            <person name="Kamboj D.V."/>
        </authorList>
    </citation>
    <scope>NUCLEOTIDE SEQUENCE [LARGE SCALE GENOMIC DNA]</scope>
</reference>
<dbReference type="EMBL" id="MT360682">
    <property type="protein sequence ID" value="QJT70659.1"/>
    <property type="molecule type" value="Genomic_DNA"/>
</dbReference>